<dbReference type="Gene3D" id="1.10.486.10">
    <property type="entry name" value="PCRA, domain 4"/>
    <property type="match status" value="1"/>
</dbReference>
<dbReference type="InterPro" id="IPR014017">
    <property type="entry name" value="DNA_helicase_UvrD-like_C"/>
</dbReference>
<dbReference type="GO" id="GO:0005829">
    <property type="term" value="C:cytosol"/>
    <property type="evidence" value="ECO:0007669"/>
    <property type="project" value="TreeGrafter"/>
</dbReference>
<evidence type="ECO:0000259" key="13">
    <source>
        <dbReference type="PROSITE" id="PS51198"/>
    </source>
</evidence>
<evidence type="ECO:0000256" key="4">
    <source>
        <dbReference type="ARBA" id="ARBA00022801"/>
    </source>
</evidence>
<evidence type="ECO:0000256" key="5">
    <source>
        <dbReference type="ARBA" id="ARBA00022806"/>
    </source>
</evidence>
<comment type="function">
    <text evidence="11">Rep helicase is a single-stranded DNA-dependent ATPase involved in DNA replication; it can initiate unwinding at a nick in the DNA. It binds to the single-stranded DNA and acts in a progressive fashion along the DNA in the 3' to 5' direction.</text>
</comment>
<dbReference type="Pfam" id="PF00580">
    <property type="entry name" value="UvrD-helicase"/>
    <property type="match status" value="1"/>
</dbReference>
<comment type="subunit">
    <text evidence="11">Homodimer.</text>
</comment>
<protein>
    <recommendedName>
        <fullName evidence="11">ATP-dependent DNA helicase Rep</fullName>
        <ecNumber evidence="11">5.6.2.4</ecNumber>
    </recommendedName>
    <alternativeName>
        <fullName evidence="11">DNA 3'-5' helicase Rep</fullName>
    </alternativeName>
</protein>
<dbReference type="CDD" id="cd17932">
    <property type="entry name" value="DEXQc_UvrD"/>
    <property type="match status" value="1"/>
</dbReference>
<evidence type="ECO:0000256" key="2">
    <source>
        <dbReference type="ARBA" id="ARBA00022705"/>
    </source>
</evidence>
<dbReference type="RefSeq" id="WP_096459856.1">
    <property type="nucleotide sequence ID" value="NZ_AP014936.1"/>
</dbReference>
<evidence type="ECO:0000256" key="11">
    <source>
        <dbReference type="HAMAP-Rule" id="MF_01920"/>
    </source>
</evidence>
<dbReference type="PANTHER" id="PTHR11070:SF64">
    <property type="entry name" value="ATP-DEPENDENT DNA HELICASE REP"/>
    <property type="match status" value="1"/>
</dbReference>
<dbReference type="EMBL" id="AP014936">
    <property type="protein sequence ID" value="BAU47666.1"/>
    <property type="molecule type" value="Genomic_DNA"/>
</dbReference>
<dbReference type="Proteomes" id="UP000218899">
    <property type="component" value="Chromosome"/>
</dbReference>
<feature type="domain" description="UvrD-like helicase C-terminal" evidence="14">
    <location>
        <begin position="278"/>
        <end position="554"/>
    </location>
</feature>
<dbReference type="InterPro" id="IPR005752">
    <property type="entry name" value="Helicase_Rep"/>
</dbReference>
<keyword evidence="5 11" id="KW-0347">Helicase</keyword>
<feature type="domain" description="UvrD-like helicase ATP-binding" evidence="13">
    <location>
        <begin position="1"/>
        <end position="277"/>
    </location>
</feature>
<sequence>MSLNPRQIEAVRYLDGPLLVLAGAGSGKTRVITHKIAHLVGRGCAPKHVAAITFTNKAAREMQERIGAMAPGNRAVRELTISTFHALGVRILRGEAAALGLKPRFSILDADDAFAILAQLIGSVDKQTIRRAQWQISSWKNALLSPEEAEKQATDEQHATLARAYRQYDLTLRAYQAVDFDDLIGLPVQLFSEHADALGRWRDRLRYFLIDEYQDTNGAQYRLLRLLCGEAGRFTAVGDDDQAIYAWRGANVENLNTLQTDYPQLKVIKLEQNYRSTGRILQAANTLIANNPKLFEKRLWSELGAGEPVQVTAMKDEEHEAESVVMRIAAHRIQHRTAYADYAILYRGNHQARVFEQYLRNQRIPYRLSGGQSFFERAEIKDLTAYLRLVANVDDDPAFIRAVTTPRRGIGPQTLEALGAYAGERHMSMFAAVYELGLASRLKPQQLGPLRTFCDFINRIGHRAEQGEPARDVLDDLLSAIDYRSHLFDSLDTRDAETRWDNVQKFTAWLADKAEADEKTLLELTQTVALMNLLEGRNDESDAVSLSTIHAAKGLEFPYVFLVGVEEDILPHRESVEAGKIDEERRLMYVAVTRAQKQLFVSHCLKRRRGKEWQTCEPSRFIAELGEEAIRSGAKRDPDDRSDGIASLAALKAMLAKPGNATG</sequence>
<name>A0A1B4V2B5_9GAMM</name>
<evidence type="ECO:0000256" key="6">
    <source>
        <dbReference type="ARBA" id="ARBA00022840"/>
    </source>
</evidence>
<feature type="binding site" evidence="12">
    <location>
        <begin position="22"/>
        <end position="29"/>
    </location>
    <ligand>
        <name>ATP</name>
        <dbReference type="ChEBI" id="CHEBI:30616"/>
    </ligand>
</feature>
<dbReference type="OrthoDB" id="9806690at2"/>
<dbReference type="SUPFAM" id="SSF52540">
    <property type="entry name" value="P-loop containing nucleoside triphosphate hydrolases"/>
    <property type="match status" value="1"/>
</dbReference>
<dbReference type="PROSITE" id="PS51198">
    <property type="entry name" value="UVRD_HELICASE_ATP_BIND"/>
    <property type="match status" value="1"/>
</dbReference>
<evidence type="ECO:0000259" key="14">
    <source>
        <dbReference type="PROSITE" id="PS51217"/>
    </source>
</evidence>
<comment type="similarity">
    <text evidence="1 11">Belongs to the helicase family. UvrD subfamily.</text>
</comment>
<dbReference type="Pfam" id="PF13361">
    <property type="entry name" value="UvrD_C"/>
    <property type="match status" value="2"/>
</dbReference>
<dbReference type="PROSITE" id="PS51217">
    <property type="entry name" value="UVRD_HELICASE_CTER"/>
    <property type="match status" value="1"/>
</dbReference>
<dbReference type="GO" id="GO:0016887">
    <property type="term" value="F:ATP hydrolysis activity"/>
    <property type="evidence" value="ECO:0007669"/>
    <property type="project" value="RHEA"/>
</dbReference>
<dbReference type="GO" id="GO:0006260">
    <property type="term" value="P:DNA replication"/>
    <property type="evidence" value="ECO:0007669"/>
    <property type="project" value="UniProtKB-UniRule"/>
</dbReference>
<dbReference type="Gene3D" id="3.40.50.300">
    <property type="entry name" value="P-loop containing nucleotide triphosphate hydrolases"/>
    <property type="match status" value="2"/>
</dbReference>
<dbReference type="InterPro" id="IPR014016">
    <property type="entry name" value="UvrD-like_ATP-bd"/>
</dbReference>
<keyword evidence="4 11" id="KW-0378">Hydrolase</keyword>
<keyword evidence="7 11" id="KW-0238">DNA-binding</keyword>
<evidence type="ECO:0000256" key="1">
    <source>
        <dbReference type="ARBA" id="ARBA00009922"/>
    </source>
</evidence>
<comment type="catalytic activity">
    <reaction evidence="9 11">
        <text>Couples ATP hydrolysis with the unwinding of duplex DNA by translocating in the 3'-5' direction.</text>
        <dbReference type="EC" id="5.6.2.4"/>
    </reaction>
</comment>
<gene>
    <name evidence="11" type="primary">rep</name>
    <name evidence="15" type="ORF">SVA_1087</name>
</gene>
<evidence type="ECO:0000256" key="7">
    <source>
        <dbReference type="ARBA" id="ARBA00023125"/>
    </source>
</evidence>
<keyword evidence="3 11" id="KW-0547">Nucleotide-binding</keyword>
<dbReference type="Gene3D" id="1.10.10.160">
    <property type="match status" value="1"/>
</dbReference>
<dbReference type="PANTHER" id="PTHR11070">
    <property type="entry name" value="UVRD / RECB / PCRA DNA HELICASE FAMILY MEMBER"/>
    <property type="match status" value="1"/>
</dbReference>
<evidence type="ECO:0000313" key="16">
    <source>
        <dbReference type="Proteomes" id="UP000218899"/>
    </source>
</evidence>
<dbReference type="InterPro" id="IPR027417">
    <property type="entry name" value="P-loop_NTPase"/>
</dbReference>
<comment type="catalytic activity">
    <reaction evidence="10 11">
        <text>ATP + H2O = ADP + phosphate + H(+)</text>
        <dbReference type="Rhea" id="RHEA:13065"/>
        <dbReference type="ChEBI" id="CHEBI:15377"/>
        <dbReference type="ChEBI" id="CHEBI:15378"/>
        <dbReference type="ChEBI" id="CHEBI:30616"/>
        <dbReference type="ChEBI" id="CHEBI:43474"/>
        <dbReference type="ChEBI" id="CHEBI:456216"/>
        <dbReference type="EC" id="5.6.2.4"/>
    </reaction>
</comment>
<reference evidence="15 16" key="1">
    <citation type="submission" date="2015-08" db="EMBL/GenBank/DDBJ databases">
        <title>Complete genome sequence of Sulfurifustis variabilis.</title>
        <authorList>
            <person name="Miura A."/>
            <person name="Kojima H."/>
            <person name="Fukui M."/>
        </authorList>
    </citation>
    <scope>NUCLEOTIDE SEQUENCE [LARGE SCALE GENOMIC DNA]</scope>
    <source>
        <strain evidence="16">skN76</strain>
    </source>
</reference>
<evidence type="ECO:0000256" key="10">
    <source>
        <dbReference type="ARBA" id="ARBA00048988"/>
    </source>
</evidence>
<keyword evidence="2 11" id="KW-0235">DNA replication</keyword>
<keyword evidence="8 11" id="KW-0413">Isomerase</keyword>
<dbReference type="GO" id="GO:0043138">
    <property type="term" value="F:3'-5' DNA helicase activity"/>
    <property type="evidence" value="ECO:0007669"/>
    <property type="project" value="UniProtKB-UniRule"/>
</dbReference>
<evidence type="ECO:0000256" key="8">
    <source>
        <dbReference type="ARBA" id="ARBA00023235"/>
    </source>
</evidence>
<dbReference type="HAMAP" id="MF_01920">
    <property type="entry name" value="Helicase_Rep"/>
    <property type="match status" value="1"/>
</dbReference>
<dbReference type="EC" id="5.6.2.4" evidence="11"/>
<evidence type="ECO:0000256" key="9">
    <source>
        <dbReference type="ARBA" id="ARBA00034617"/>
    </source>
</evidence>
<evidence type="ECO:0000313" key="15">
    <source>
        <dbReference type="EMBL" id="BAU47666.1"/>
    </source>
</evidence>
<dbReference type="CDD" id="cd18807">
    <property type="entry name" value="SF1_C_UvrD"/>
    <property type="match status" value="1"/>
</dbReference>
<dbReference type="KEGG" id="sva:SVA_1087"/>
<dbReference type="GO" id="GO:0005524">
    <property type="term" value="F:ATP binding"/>
    <property type="evidence" value="ECO:0007669"/>
    <property type="project" value="UniProtKB-UniRule"/>
</dbReference>
<organism evidence="15 16">
    <name type="scientific">Sulfurifustis variabilis</name>
    <dbReference type="NCBI Taxonomy" id="1675686"/>
    <lineage>
        <taxon>Bacteria</taxon>
        <taxon>Pseudomonadati</taxon>
        <taxon>Pseudomonadota</taxon>
        <taxon>Gammaproteobacteria</taxon>
        <taxon>Acidiferrobacterales</taxon>
        <taxon>Acidiferrobacteraceae</taxon>
        <taxon>Sulfurifustis</taxon>
    </lineage>
</organism>
<evidence type="ECO:0000256" key="3">
    <source>
        <dbReference type="ARBA" id="ARBA00022741"/>
    </source>
</evidence>
<dbReference type="GO" id="GO:0000725">
    <property type="term" value="P:recombinational repair"/>
    <property type="evidence" value="ECO:0007669"/>
    <property type="project" value="TreeGrafter"/>
</dbReference>
<keyword evidence="16" id="KW-1185">Reference proteome</keyword>
<dbReference type="InterPro" id="IPR013986">
    <property type="entry name" value="DExx_box_DNA_helicase_dom_sf"/>
</dbReference>
<proteinExistence type="inferred from homology"/>
<accession>A0A1B4V2B5</accession>
<keyword evidence="6 11" id="KW-0067">ATP-binding</keyword>
<dbReference type="GO" id="GO:0003697">
    <property type="term" value="F:single-stranded DNA binding"/>
    <property type="evidence" value="ECO:0007669"/>
    <property type="project" value="UniProtKB-UniRule"/>
</dbReference>
<dbReference type="InterPro" id="IPR000212">
    <property type="entry name" value="DNA_helicase_UvrD/REP"/>
</dbReference>
<feature type="binding site" evidence="11">
    <location>
        <position position="275"/>
    </location>
    <ligand>
        <name>ATP</name>
        <dbReference type="ChEBI" id="CHEBI:30616"/>
    </ligand>
</feature>
<dbReference type="AlphaFoldDB" id="A0A1B4V2B5"/>
<evidence type="ECO:0000256" key="12">
    <source>
        <dbReference type="PROSITE-ProRule" id="PRU00560"/>
    </source>
</evidence>